<organism evidence="12 13">
    <name type="scientific">Coprococcus hominis</name>
    <name type="common">ex Liu et al. 2022</name>
    <dbReference type="NCBI Taxonomy" id="2763039"/>
    <lineage>
        <taxon>Bacteria</taxon>
        <taxon>Bacillati</taxon>
        <taxon>Bacillota</taxon>
        <taxon>Clostridia</taxon>
        <taxon>Lachnospirales</taxon>
        <taxon>Lachnospiraceae</taxon>
        <taxon>Coprococcus</taxon>
    </lineage>
</organism>
<evidence type="ECO:0000256" key="7">
    <source>
        <dbReference type="ARBA" id="ARBA00022842"/>
    </source>
</evidence>
<reference evidence="12 13" key="1">
    <citation type="submission" date="2020-08" db="EMBL/GenBank/DDBJ databases">
        <title>Genome public.</title>
        <authorList>
            <person name="Liu C."/>
            <person name="Sun Q."/>
        </authorList>
    </citation>
    <scope>NUCLEOTIDE SEQUENCE [LARGE SCALE GENOMIC DNA]</scope>
    <source>
        <strain evidence="12 13">NSJ-10</strain>
    </source>
</reference>
<evidence type="ECO:0000256" key="1">
    <source>
        <dbReference type="ARBA" id="ARBA00011955"/>
    </source>
</evidence>
<comment type="similarity">
    <text evidence="10">Belongs to the ApbE family.</text>
</comment>
<evidence type="ECO:0000256" key="9">
    <source>
        <dbReference type="ARBA" id="ARBA00048540"/>
    </source>
</evidence>
<evidence type="ECO:0000256" key="2">
    <source>
        <dbReference type="ARBA" id="ARBA00016337"/>
    </source>
</evidence>
<dbReference type="GO" id="GO:0046872">
    <property type="term" value="F:metal ion binding"/>
    <property type="evidence" value="ECO:0007669"/>
    <property type="project" value="UniProtKB-UniRule"/>
</dbReference>
<keyword evidence="13" id="KW-1185">Reference proteome</keyword>
<keyword evidence="3 10" id="KW-0285">Flavoprotein</keyword>
<dbReference type="SUPFAM" id="SSF143631">
    <property type="entry name" value="ApbE-like"/>
    <property type="match status" value="1"/>
</dbReference>
<dbReference type="PANTHER" id="PTHR30040:SF2">
    <property type="entry name" value="FAD:PROTEIN FMN TRANSFERASE"/>
    <property type="match status" value="1"/>
</dbReference>
<dbReference type="PANTHER" id="PTHR30040">
    <property type="entry name" value="THIAMINE BIOSYNTHESIS LIPOPROTEIN APBE"/>
    <property type="match status" value="1"/>
</dbReference>
<dbReference type="AlphaFoldDB" id="A0A8I0APJ0"/>
<keyword evidence="5 10" id="KW-0479">Metal-binding</keyword>
<comment type="caution">
    <text evidence="12">The sequence shown here is derived from an EMBL/GenBank/DDBJ whole genome shotgun (WGS) entry which is preliminary data.</text>
</comment>
<protein>
    <recommendedName>
        <fullName evidence="2 10">FAD:protein FMN transferase</fullName>
        <ecNumber evidence="1 10">2.7.1.180</ecNumber>
    </recommendedName>
    <alternativeName>
        <fullName evidence="8 10">Flavin transferase</fullName>
    </alternativeName>
</protein>
<evidence type="ECO:0000256" key="3">
    <source>
        <dbReference type="ARBA" id="ARBA00022630"/>
    </source>
</evidence>
<accession>A0A8I0APJ0</accession>
<dbReference type="RefSeq" id="WP_118484476.1">
    <property type="nucleotide sequence ID" value="NZ_JACOOX010000004.1"/>
</dbReference>
<evidence type="ECO:0000313" key="12">
    <source>
        <dbReference type="EMBL" id="MBC5662735.1"/>
    </source>
</evidence>
<evidence type="ECO:0000256" key="6">
    <source>
        <dbReference type="ARBA" id="ARBA00022827"/>
    </source>
</evidence>
<dbReference type="InterPro" id="IPR003374">
    <property type="entry name" value="ApbE-like_sf"/>
</dbReference>
<dbReference type="Proteomes" id="UP000615234">
    <property type="component" value="Unassembled WGS sequence"/>
</dbReference>
<comment type="catalytic activity">
    <reaction evidence="9 10">
        <text>L-threonyl-[protein] + FAD = FMN-L-threonyl-[protein] + AMP + H(+)</text>
        <dbReference type="Rhea" id="RHEA:36847"/>
        <dbReference type="Rhea" id="RHEA-COMP:11060"/>
        <dbReference type="Rhea" id="RHEA-COMP:11061"/>
        <dbReference type="ChEBI" id="CHEBI:15378"/>
        <dbReference type="ChEBI" id="CHEBI:30013"/>
        <dbReference type="ChEBI" id="CHEBI:57692"/>
        <dbReference type="ChEBI" id="CHEBI:74257"/>
        <dbReference type="ChEBI" id="CHEBI:456215"/>
        <dbReference type="EC" id="2.7.1.180"/>
    </reaction>
</comment>
<keyword evidence="7 10" id="KW-0460">Magnesium</keyword>
<gene>
    <name evidence="12" type="ORF">H8S09_07505</name>
</gene>
<evidence type="ECO:0000256" key="4">
    <source>
        <dbReference type="ARBA" id="ARBA00022679"/>
    </source>
</evidence>
<sequence length="366" mass="40126">MKNKLALLSGILCIGLVIAFIFYTGKDNQKKEGYTTTGFAMGTAVMVSVYSDQGRQDADAVIDCVSRLEREQISWRIEGSEVYRVNHEYKAGEPYEISYDLAYAVLQEKEVSEAGDDLLALTIRPLASCWGIEDGKKEVPETQKIEEACSVVNDSKVHIVDEQGKELTQVSELSEDGTWYVLFDETGLSLDFGAMGKGIACDRVAESLEENQAEGACVAVGGSVLCYGAKPDGSGFRIGIRDPRGNENDMMGTVEVRSDRHPVYISTSGDYEKYFIQDGKRYHHILNPKTGYPADTGTISATVICESGALSDALSTMCILLPADQALKLVKSFDADVILIDKDKNIYMTEQAGKQFTITNGDYKVK</sequence>
<dbReference type="InterPro" id="IPR024932">
    <property type="entry name" value="ApbE"/>
</dbReference>
<evidence type="ECO:0000256" key="11">
    <source>
        <dbReference type="PIRSR" id="PIRSR006268-2"/>
    </source>
</evidence>
<keyword evidence="4 10" id="KW-0808">Transferase</keyword>
<feature type="binding site" evidence="11">
    <location>
        <position position="316"/>
    </location>
    <ligand>
        <name>Mg(2+)</name>
        <dbReference type="ChEBI" id="CHEBI:18420"/>
    </ligand>
</feature>
<comment type="cofactor">
    <cofactor evidence="11">
        <name>Mg(2+)</name>
        <dbReference type="ChEBI" id="CHEBI:18420"/>
    </cofactor>
    <cofactor evidence="11">
        <name>Mn(2+)</name>
        <dbReference type="ChEBI" id="CHEBI:29035"/>
    </cofactor>
    <text evidence="11">Magnesium. Can also use manganese.</text>
</comment>
<evidence type="ECO:0000256" key="8">
    <source>
        <dbReference type="ARBA" id="ARBA00031306"/>
    </source>
</evidence>
<dbReference type="EMBL" id="JACOOX010000004">
    <property type="protein sequence ID" value="MBC5662735.1"/>
    <property type="molecule type" value="Genomic_DNA"/>
</dbReference>
<feature type="binding site" evidence="11">
    <location>
        <position position="194"/>
    </location>
    <ligand>
        <name>Mg(2+)</name>
        <dbReference type="ChEBI" id="CHEBI:18420"/>
    </ligand>
</feature>
<dbReference type="EC" id="2.7.1.180" evidence="1 10"/>
<dbReference type="GO" id="GO:0016740">
    <property type="term" value="F:transferase activity"/>
    <property type="evidence" value="ECO:0007669"/>
    <property type="project" value="UniProtKB-UniRule"/>
</dbReference>
<evidence type="ECO:0000313" key="13">
    <source>
        <dbReference type="Proteomes" id="UP000615234"/>
    </source>
</evidence>
<proteinExistence type="inferred from homology"/>
<dbReference type="Gene3D" id="3.10.520.10">
    <property type="entry name" value="ApbE-like domains"/>
    <property type="match status" value="1"/>
</dbReference>
<name>A0A8I0APJ0_9FIRM</name>
<dbReference type="PIRSF" id="PIRSF006268">
    <property type="entry name" value="ApbE"/>
    <property type="match status" value="1"/>
</dbReference>
<feature type="binding site" evidence="11">
    <location>
        <position position="312"/>
    </location>
    <ligand>
        <name>Mg(2+)</name>
        <dbReference type="ChEBI" id="CHEBI:18420"/>
    </ligand>
</feature>
<keyword evidence="6 10" id="KW-0274">FAD</keyword>
<dbReference type="Pfam" id="PF02424">
    <property type="entry name" value="ApbE"/>
    <property type="match status" value="1"/>
</dbReference>
<evidence type="ECO:0000256" key="10">
    <source>
        <dbReference type="PIRNR" id="PIRNR006268"/>
    </source>
</evidence>
<evidence type="ECO:0000256" key="5">
    <source>
        <dbReference type="ARBA" id="ARBA00022723"/>
    </source>
</evidence>